<comment type="caution">
    <text evidence="2">The sequence shown here is derived from an EMBL/GenBank/DDBJ whole genome shotgun (WGS) entry which is preliminary data.</text>
</comment>
<sequence length="111" mass="12631">MHNKALLDLEREYISKTLDATEKNLPTINTTYSSYNETITSVSDLILDAKRASIDKDPIIAYIRSRQDIISAIKDLKNKIIALQEEANSYIKVEDTNVQDLDNYIDPNLAQ</sequence>
<name>A0A5J4R1D2_9ZZZZ</name>
<feature type="coiled-coil region" evidence="1">
    <location>
        <begin position="66"/>
        <end position="93"/>
    </location>
</feature>
<protein>
    <submittedName>
        <fullName evidence="2">Uncharacterized protein</fullName>
    </submittedName>
</protein>
<evidence type="ECO:0000313" key="2">
    <source>
        <dbReference type="EMBL" id="KAA6327154.1"/>
    </source>
</evidence>
<evidence type="ECO:0000256" key="1">
    <source>
        <dbReference type="SAM" id="Coils"/>
    </source>
</evidence>
<gene>
    <name evidence="2" type="ORF">EZS27_023829</name>
</gene>
<dbReference type="EMBL" id="SNRY01002039">
    <property type="protein sequence ID" value="KAA6327154.1"/>
    <property type="molecule type" value="Genomic_DNA"/>
</dbReference>
<organism evidence="2">
    <name type="scientific">termite gut metagenome</name>
    <dbReference type="NCBI Taxonomy" id="433724"/>
    <lineage>
        <taxon>unclassified sequences</taxon>
        <taxon>metagenomes</taxon>
        <taxon>organismal metagenomes</taxon>
    </lineage>
</organism>
<proteinExistence type="predicted"/>
<reference evidence="2" key="1">
    <citation type="submission" date="2019-03" db="EMBL/GenBank/DDBJ databases">
        <title>Single cell metagenomics reveals metabolic interactions within the superorganism composed of flagellate Streblomastix strix and complex community of Bacteroidetes bacteria on its surface.</title>
        <authorList>
            <person name="Treitli S.C."/>
            <person name="Kolisko M."/>
            <person name="Husnik F."/>
            <person name="Keeling P."/>
            <person name="Hampl V."/>
        </authorList>
    </citation>
    <scope>NUCLEOTIDE SEQUENCE</scope>
    <source>
        <strain evidence="2">STM</strain>
    </source>
</reference>
<accession>A0A5J4R1D2</accession>
<keyword evidence="1" id="KW-0175">Coiled coil</keyword>
<dbReference type="AlphaFoldDB" id="A0A5J4R1D2"/>